<dbReference type="InterPro" id="IPR024593">
    <property type="entry name" value="DUF3444"/>
</dbReference>
<evidence type="ECO:0000259" key="3">
    <source>
        <dbReference type="Pfam" id="PF11926"/>
    </source>
</evidence>
<gene>
    <name evidence="4" type="ORF">TAV2_LOCUS14403</name>
</gene>
<accession>A0AAU9SC68</accession>
<reference evidence="4 5" key="1">
    <citation type="submission" date="2022-03" db="EMBL/GenBank/DDBJ databases">
        <authorList>
            <person name="Nunn A."/>
            <person name="Chopra R."/>
            <person name="Nunn A."/>
            <person name="Contreras Garrido A."/>
        </authorList>
    </citation>
    <scope>NUCLEOTIDE SEQUENCE [LARGE SCALE GENOMIC DNA]</scope>
</reference>
<sequence>MRKAKLVKESLLKQLEAREKELRLLDEADKEKTTEVEKKEEIYEETEQKAIQAETCKRSGVKLLAEKGCEADSLTRPAKKSKTQSQDGADKDPGQIDVVDSEFHDFKKTMSSFVVGQIWAIYDPRDDMPRFYAKINRIFKSRLSLEVTWLRYRDEESVPVACGRFTYGSTETLSHLTFSHELQHVVRGRNFVTVNPKEGETWALFRDWSKASQEHHKAPYRYDLVEILGVGVSYLRKEMKL</sequence>
<name>A0AAU9SC68_THLAR</name>
<dbReference type="PANTHER" id="PTHR45089">
    <property type="entry name" value="DNAJ HEAT SHOCK AMINO-TERMINAL DOMAIN PROTEIN-RELATED"/>
    <property type="match status" value="1"/>
</dbReference>
<keyword evidence="1" id="KW-0175">Coiled coil</keyword>
<proteinExistence type="predicted"/>
<dbReference type="PANTHER" id="PTHR45089:SF37">
    <property type="entry name" value="DUF3444 DOMAIN-CONTAINING PROTEIN"/>
    <property type="match status" value="1"/>
</dbReference>
<evidence type="ECO:0000313" key="4">
    <source>
        <dbReference type="EMBL" id="CAH2060109.1"/>
    </source>
</evidence>
<feature type="domain" description="DUF3444" evidence="3">
    <location>
        <begin position="95"/>
        <end position="229"/>
    </location>
</feature>
<protein>
    <recommendedName>
        <fullName evidence="3">DUF3444 domain-containing protein</fullName>
    </recommendedName>
</protein>
<dbReference type="Pfam" id="PF11926">
    <property type="entry name" value="DUF3444"/>
    <property type="match status" value="1"/>
</dbReference>
<dbReference type="EMBL" id="OU466860">
    <property type="protein sequence ID" value="CAH2060109.1"/>
    <property type="molecule type" value="Genomic_DNA"/>
</dbReference>
<organism evidence="4 5">
    <name type="scientific">Thlaspi arvense</name>
    <name type="common">Field penny-cress</name>
    <dbReference type="NCBI Taxonomy" id="13288"/>
    <lineage>
        <taxon>Eukaryota</taxon>
        <taxon>Viridiplantae</taxon>
        <taxon>Streptophyta</taxon>
        <taxon>Embryophyta</taxon>
        <taxon>Tracheophyta</taxon>
        <taxon>Spermatophyta</taxon>
        <taxon>Magnoliopsida</taxon>
        <taxon>eudicotyledons</taxon>
        <taxon>Gunneridae</taxon>
        <taxon>Pentapetalae</taxon>
        <taxon>rosids</taxon>
        <taxon>malvids</taxon>
        <taxon>Brassicales</taxon>
        <taxon>Brassicaceae</taxon>
        <taxon>Thlaspideae</taxon>
        <taxon>Thlaspi</taxon>
    </lineage>
</organism>
<evidence type="ECO:0000256" key="1">
    <source>
        <dbReference type="SAM" id="Coils"/>
    </source>
</evidence>
<dbReference type="Proteomes" id="UP000836841">
    <property type="component" value="Chromosome 4"/>
</dbReference>
<feature type="coiled-coil region" evidence="1">
    <location>
        <begin position="1"/>
        <end position="28"/>
    </location>
</feature>
<evidence type="ECO:0000256" key="2">
    <source>
        <dbReference type="SAM" id="MobiDB-lite"/>
    </source>
</evidence>
<feature type="region of interest" description="Disordered" evidence="2">
    <location>
        <begin position="74"/>
        <end position="94"/>
    </location>
</feature>
<keyword evidence="5" id="KW-1185">Reference proteome</keyword>
<dbReference type="AlphaFoldDB" id="A0AAU9SC68"/>
<evidence type="ECO:0000313" key="5">
    <source>
        <dbReference type="Proteomes" id="UP000836841"/>
    </source>
</evidence>